<feature type="region of interest" description="Disordered" evidence="1">
    <location>
        <begin position="1"/>
        <end position="141"/>
    </location>
</feature>
<dbReference type="AlphaFoldDB" id="A0A4Z2EDW8"/>
<gene>
    <name evidence="2" type="ORF">EYF80_063392</name>
</gene>
<dbReference type="Proteomes" id="UP000314294">
    <property type="component" value="Unassembled WGS sequence"/>
</dbReference>
<dbReference type="EMBL" id="SRLO01010179">
    <property type="protein sequence ID" value="TNN26472.1"/>
    <property type="molecule type" value="Genomic_DNA"/>
</dbReference>
<comment type="caution">
    <text evidence="2">The sequence shown here is derived from an EMBL/GenBank/DDBJ whole genome shotgun (WGS) entry which is preliminary data.</text>
</comment>
<feature type="compositionally biased region" description="Basic residues" evidence="1">
    <location>
        <begin position="50"/>
        <end position="78"/>
    </location>
</feature>
<feature type="compositionally biased region" description="Low complexity" evidence="1">
    <location>
        <begin position="14"/>
        <end position="29"/>
    </location>
</feature>
<name>A0A4Z2EDW8_9TELE</name>
<feature type="compositionally biased region" description="Basic and acidic residues" evidence="1">
    <location>
        <begin position="88"/>
        <end position="97"/>
    </location>
</feature>
<keyword evidence="3" id="KW-1185">Reference proteome</keyword>
<proteinExistence type="predicted"/>
<feature type="compositionally biased region" description="Basic and acidic residues" evidence="1">
    <location>
        <begin position="132"/>
        <end position="141"/>
    </location>
</feature>
<protein>
    <submittedName>
        <fullName evidence="2">Uncharacterized protein</fullName>
    </submittedName>
</protein>
<sequence length="167" mass="18167">MCHTHALRGGRPAGGQQQQHEGQGPAPGQRPAHEGGDTVSRLHTPSTRQAHAKHTPSTRQAHGKHTPSTRQAHGKHTASTRQAHGTRYRREGTDWKGQRRSLGPPENCEPPGGGAKVSRPITERLLPPHTGEPPRAEGGRRDLEVTIAGHDERKRTFNLLSLHLASD</sequence>
<evidence type="ECO:0000256" key="1">
    <source>
        <dbReference type="SAM" id="MobiDB-lite"/>
    </source>
</evidence>
<reference evidence="2 3" key="1">
    <citation type="submission" date="2019-03" db="EMBL/GenBank/DDBJ databases">
        <title>First draft genome of Liparis tanakae, snailfish: a comprehensive survey of snailfish specific genes.</title>
        <authorList>
            <person name="Kim W."/>
            <person name="Song I."/>
            <person name="Jeong J.-H."/>
            <person name="Kim D."/>
            <person name="Kim S."/>
            <person name="Ryu S."/>
            <person name="Song J.Y."/>
            <person name="Lee S.K."/>
        </authorList>
    </citation>
    <scope>NUCLEOTIDE SEQUENCE [LARGE SCALE GENOMIC DNA]</scope>
    <source>
        <tissue evidence="2">Muscle</tissue>
    </source>
</reference>
<accession>A0A4Z2EDW8</accession>
<organism evidence="2 3">
    <name type="scientific">Liparis tanakae</name>
    <name type="common">Tanaka's snailfish</name>
    <dbReference type="NCBI Taxonomy" id="230148"/>
    <lineage>
        <taxon>Eukaryota</taxon>
        <taxon>Metazoa</taxon>
        <taxon>Chordata</taxon>
        <taxon>Craniata</taxon>
        <taxon>Vertebrata</taxon>
        <taxon>Euteleostomi</taxon>
        <taxon>Actinopterygii</taxon>
        <taxon>Neopterygii</taxon>
        <taxon>Teleostei</taxon>
        <taxon>Neoteleostei</taxon>
        <taxon>Acanthomorphata</taxon>
        <taxon>Eupercaria</taxon>
        <taxon>Perciformes</taxon>
        <taxon>Cottioidei</taxon>
        <taxon>Cottales</taxon>
        <taxon>Liparidae</taxon>
        <taxon>Liparis</taxon>
    </lineage>
</organism>
<evidence type="ECO:0000313" key="3">
    <source>
        <dbReference type="Proteomes" id="UP000314294"/>
    </source>
</evidence>
<evidence type="ECO:0000313" key="2">
    <source>
        <dbReference type="EMBL" id="TNN26472.1"/>
    </source>
</evidence>